<sequence length="118" mass="12879">MDDVVGSRTWSDSLGSGSGTIVCSITPDDDGLTSGGLAIWSTGTFPGGPLASVGRPSQNTHSKEGESLACFINEDHLCRGTVKERKREGKDRKKMERERRGSVERELRELSREVWGLN</sequence>
<comment type="caution">
    <text evidence="2">The sequence shown here is derived from an EMBL/GenBank/DDBJ whole genome shotgun (WGS) entry which is preliminary data.</text>
</comment>
<keyword evidence="3" id="KW-1185">Reference proteome</keyword>
<organism evidence="2 3">
    <name type="scientific">Cirrhinus molitorella</name>
    <name type="common">mud carp</name>
    <dbReference type="NCBI Taxonomy" id="172907"/>
    <lineage>
        <taxon>Eukaryota</taxon>
        <taxon>Metazoa</taxon>
        <taxon>Chordata</taxon>
        <taxon>Craniata</taxon>
        <taxon>Vertebrata</taxon>
        <taxon>Euteleostomi</taxon>
        <taxon>Actinopterygii</taxon>
        <taxon>Neopterygii</taxon>
        <taxon>Teleostei</taxon>
        <taxon>Ostariophysi</taxon>
        <taxon>Cypriniformes</taxon>
        <taxon>Cyprinidae</taxon>
        <taxon>Labeoninae</taxon>
        <taxon>Labeonini</taxon>
        <taxon>Cirrhinus</taxon>
    </lineage>
</organism>
<reference evidence="2" key="1">
    <citation type="submission" date="2023-08" db="EMBL/GenBank/DDBJ databases">
        <title>Chromosome-level Genome Assembly of mud carp (Cirrhinus molitorella).</title>
        <authorList>
            <person name="Liu H."/>
        </authorList>
    </citation>
    <scope>NUCLEOTIDE SEQUENCE</scope>
    <source>
        <strain evidence="2">Prfri</strain>
        <tissue evidence="2">Muscle</tissue>
    </source>
</reference>
<dbReference type="EMBL" id="JAUYZG010000021">
    <property type="protein sequence ID" value="KAK2874429.1"/>
    <property type="molecule type" value="Genomic_DNA"/>
</dbReference>
<dbReference type="Proteomes" id="UP001187343">
    <property type="component" value="Unassembled WGS sequence"/>
</dbReference>
<feature type="compositionally biased region" description="Basic and acidic residues" evidence="1">
    <location>
        <begin position="83"/>
        <end position="112"/>
    </location>
</feature>
<evidence type="ECO:0000256" key="1">
    <source>
        <dbReference type="SAM" id="MobiDB-lite"/>
    </source>
</evidence>
<protein>
    <submittedName>
        <fullName evidence="2">Uncharacterized protein</fullName>
    </submittedName>
</protein>
<evidence type="ECO:0000313" key="3">
    <source>
        <dbReference type="Proteomes" id="UP001187343"/>
    </source>
</evidence>
<dbReference type="AlphaFoldDB" id="A0AA88PA37"/>
<proteinExistence type="predicted"/>
<feature type="region of interest" description="Disordered" evidence="1">
    <location>
        <begin position="83"/>
        <end position="118"/>
    </location>
</feature>
<evidence type="ECO:0000313" key="2">
    <source>
        <dbReference type="EMBL" id="KAK2874429.1"/>
    </source>
</evidence>
<name>A0AA88PA37_9TELE</name>
<gene>
    <name evidence="2" type="ORF">Q8A67_021582</name>
</gene>
<accession>A0AA88PA37</accession>